<reference evidence="1 2" key="1">
    <citation type="submission" date="2018-10" db="EMBL/GenBank/DDBJ databases">
        <title>A high-quality apple genome assembly.</title>
        <authorList>
            <person name="Hu J."/>
        </authorList>
    </citation>
    <scope>NUCLEOTIDE SEQUENCE [LARGE SCALE GENOMIC DNA]</scope>
    <source>
        <strain evidence="2">cv. HFTH1</strain>
        <tissue evidence="1">Young leaf</tissue>
    </source>
</reference>
<dbReference type="EMBL" id="RDQH01000335">
    <property type="protein sequence ID" value="RXH88660.1"/>
    <property type="molecule type" value="Genomic_DNA"/>
</dbReference>
<comment type="caution">
    <text evidence="1">The sequence shown here is derived from an EMBL/GenBank/DDBJ whole genome shotgun (WGS) entry which is preliminary data.</text>
</comment>
<dbReference type="AlphaFoldDB" id="A0A498IZF2"/>
<sequence>MVRAKPSEHMMTFHLWENEDLKASLIFPSGLRYMLGKIRDKATFPIFVQNFLEDKSTPNLVCKTDDVFPKLRRILS</sequence>
<evidence type="ECO:0000313" key="1">
    <source>
        <dbReference type="EMBL" id="RXH88660.1"/>
    </source>
</evidence>
<proteinExistence type="predicted"/>
<accession>A0A498IZF2</accession>
<organism evidence="1 2">
    <name type="scientific">Malus domestica</name>
    <name type="common">Apple</name>
    <name type="synonym">Pyrus malus</name>
    <dbReference type="NCBI Taxonomy" id="3750"/>
    <lineage>
        <taxon>Eukaryota</taxon>
        <taxon>Viridiplantae</taxon>
        <taxon>Streptophyta</taxon>
        <taxon>Embryophyta</taxon>
        <taxon>Tracheophyta</taxon>
        <taxon>Spermatophyta</taxon>
        <taxon>Magnoliopsida</taxon>
        <taxon>eudicotyledons</taxon>
        <taxon>Gunneridae</taxon>
        <taxon>Pentapetalae</taxon>
        <taxon>rosids</taxon>
        <taxon>fabids</taxon>
        <taxon>Rosales</taxon>
        <taxon>Rosaceae</taxon>
        <taxon>Amygdaloideae</taxon>
        <taxon>Maleae</taxon>
        <taxon>Malus</taxon>
    </lineage>
</organism>
<dbReference type="Proteomes" id="UP000290289">
    <property type="component" value="Chromosome 9"/>
</dbReference>
<evidence type="ECO:0000313" key="2">
    <source>
        <dbReference type="Proteomes" id="UP000290289"/>
    </source>
</evidence>
<protein>
    <submittedName>
        <fullName evidence="1">Uncharacterized protein</fullName>
    </submittedName>
</protein>
<gene>
    <name evidence="1" type="ORF">DVH24_000259</name>
</gene>
<keyword evidence="2" id="KW-1185">Reference proteome</keyword>
<name>A0A498IZF2_MALDO</name>